<name>A0A378VZ51_NEIGO</name>
<accession>A0A378VZ51</accession>
<dbReference type="EC" id="4.99.1.1" evidence="2"/>
<dbReference type="InterPro" id="IPR001015">
    <property type="entry name" value="Ferrochelatase"/>
</dbReference>
<evidence type="ECO:0000256" key="1">
    <source>
        <dbReference type="RuleBase" id="RU004185"/>
    </source>
</evidence>
<reference evidence="2" key="1">
    <citation type="submission" date="2018-06" db="EMBL/GenBank/DDBJ databases">
        <authorList>
            <consortium name="Pathogen Informatics"/>
            <person name="Doyle S."/>
        </authorList>
    </citation>
    <scope>NUCLEOTIDE SEQUENCE [LARGE SCALE GENOMIC DNA]</scope>
    <source>
        <strain evidence="2">NCTC11421</strain>
    </source>
</reference>
<dbReference type="Pfam" id="PF00762">
    <property type="entry name" value="Ferrochelatase"/>
    <property type="match status" value="1"/>
</dbReference>
<evidence type="ECO:0000313" key="2">
    <source>
        <dbReference type="EMBL" id="SUA24429.1"/>
    </source>
</evidence>
<protein>
    <submittedName>
        <fullName evidence="2">Ferrochelatase</fullName>
        <ecNumber evidence="2">4.99.1.1</ecNumber>
    </submittedName>
</protein>
<sequence length="87" mass="10013">MLPFLPEPSLSYTQQNRTAVLLLNLGTPDAPTAQAVRPYLKSFLTDRRIVELPKWLWYPILHGLVLTFRPKKSAHAYEKSGLRKVRP</sequence>
<keyword evidence="2" id="KW-0456">Lyase</keyword>
<dbReference type="PANTHER" id="PTHR11108:SF1">
    <property type="entry name" value="FERROCHELATASE, MITOCHONDRIAL"/>
    <property type="match status" value="1"/>
</dbReference>
<dbReference type="GO" id="GO:0006783">
    <property type="term" value="P:heme biosynthetic process"/>
    <property type="evidence" value="ECO:0007669"/>
    <property type="project" value="InterPro"/>
</dbReference>
<comment type="similarity">
    <text evidence="1">Belongs to the ferrochelatase family.</text>
</comment>
<proteinExistence type="inferred from homology"/>
<dbReference type="Gene3D" id="3.40.50.1400">
    <property type="match status" value="1"/>
</dbReference>
<organism evidence="2">
    <name type="scientific">Neisseria gonorrhoeae</name>
    <dbReference type="NCBI Taxonomy" id="485"/>
    <lineage>
        <taxon>Bacteria</taxon>
        <taxon>Pseudomonadati</taxon>
        <taxon>Pseudomonadota</taxon>
        <taxon>Betaproteobacteria</taxon>
        <taxon>Neisseriales</taxon>
        <taxon>Neisseriaceae</taxon>
        <taxon>Neisseria</taxon>
    </lineage>
</organism>
<dbReference type="EMBL" id="UGRI01000001">
    <property type="protein sequence ID" value="SUA24429.1"/>
    <property type="molecule type" value="Genomic_DNA"/>
</dbReference>
<dbReference type="PANTHER" id="PTHR11108">
    <property type="entry name" value="FERROCHELATASE"/>
    <property type="match status" value="1"/>
</dbReference>
<dbReference type="GO" id="GO:0004325">
    <property type="term" value="F:ferrochelatase activity"/>
    <property type="evidence" value="ECO:0007669"/>
    <property type="project" value="InterPro"/>
</dbReference>
<dbReference type="AlphaFoldDB" id="A0A378VZ51"/>
<gene>
    <name evidence="2" type="primary">hemH_1</name>
    <name evidence="2" type="ORF">NCTC11421_02429</name>
</gene>
<dbReference type="SUPFAM" id="SSF53800">
    <property type="entry name" value="Chelatase"/>
    <property type="match status" value="1"/>
</dbReference>